<proteinExistence type="predicted"/>
<evidence type="ECO:0000256" key="3">
    <source>
        <dbReference type="PROSITE-ProRule" id="PRU00267"/>
    </source>
</evidence>
<sequence length="597" mass="65411">MPSSRVSQRRRSSLASGITTVRAGKYGVTQSSNSPRNVTFAPNVTPGTYNEPDGASKDDTPSPVNALFPPSQTPAPAPTRRRAPPGKRRSQGYIPRPPNAFMLFRADFVHQRHIPGSIEATHGTLSKIIGNLWHALPLEEKRTWENLAKKAKAEHRQMYPDYRFRPVHKKKGEKNAKKKGKIPLPEPDERRCEDITEFLIEGMKGDELAAAVRQRDMERSRSRTRTASPGPYAGFNPPSFPPMSQLHQPTPIYAQRRSSSVPPPSMYYPIVLPSVPFFGSRAPSPVGHISRSQRIVQGHRRASSVQPIPSRSWTMPMETSEQMGMPEVWQLQRDWSPLPEPDMSLFQPEYTSGGMQGGLPFTPTVENVALFAQDCSQNDFQNYDFNDASQHQQHQQHQSLSLSISPLDAVPVDLSAPVAESPAIPPFSSVSSQHSPMSASFDFSAGFAPGVDGMSLGPLDMVSGWAPSSGPSSTVSGSPALSETSLPMPNQMIVGGVDVQASVLAPQPMHAQAFGWSQQVHEQVHVQVHQDGLLQQVPAATEHPHQGYAPALEQMCGTAQVFPQFDSGMFVTEGYVTDAPMEMGLDDAFNFHQATAF</sequence>
<feature type="region of interest" description="Disordered" evidence="4">
    <location>
        <begin position="292"/>
        <end position="312"/>
    </location>
</feature>
<feature type="region of interest" description="Disordered" evidence="4">
    <location>
        <begin position="169"/>
        <end position="188"/>
    </location>
</feature>
<keyword evidence="1 3" id="KW-0238">DNA-binding</keyword>
<protein>
    <recommendedName>
        <fullName evidence="5">HMG box domain-containing protein</fullName>
    </recommendedName>
</protein>
<feature type="compositionally biased region" description="Polar residues" evidence="4">
    <location>
        <begin position="28"/>
        <end position="48"/>
    </location>
</feature>
<dbReference type="InterPro" id="IPR009071">
    <property type="entry name" value="HMG_box_dom"/>
</dbReference>
<evidence type="ECO:0000313" key="7">
    <source>
        <dbReference type="Proteomes" id="UP000076871"/>
    </source>
</evidence>
<dbReference type="SUPFAM" id="SSF47095">
    <property type="entry name" value="HMG-box"/>
    <property type="match status" value="1"/>
</dbReference>
<dbReference type="EMBL" id="KV427636">
    <property type="protein sequence ID" value="KZT04523.1"/>
    <property type="molecule type" value="Genomic_DNA"/>
</dbReference>
<dbReference type="STRING" id="1314785.A0A165DBY8"/>
<dbReference type="GeneID" id="63829884"/>
<dbReference type="PANTHER" id="PTHR45789">
    <property type="entry name" value="FI18025P1"/>
    <property type="match status" value="1"/>
</dbReference>
<keyword evidence="2 3" id="KW-0539">Nucleus</keyword>
<dbReference type="RefSeq" id="XP_040762263.1">
    <property type="nucleotide sequence ID" value="XM_040912856.1"/>
</dbReference>
<feature type="region of interest" description="Disordered" evidence="4">
    <location>
        <begin position="215"/>
        <end position="247"/>
    </location>
</feature>
<name>A0A165DBY8_9APHY</name>
<evidence type="ECO:0000256" key="1">
    <source>
        <dbReference type="ARBA" id="ARBA00023125"/>
    </source>
</evidence>
<gene>
    <name evidence="6" type="ORF">LAESUDRAFT_761083</name>
</gene>
<dbReference type="PROSITE" id="PS50118">
    <property type="entry name" value="HMG_BOX_2"/>
    <property type="match status" value="1"/>
</dbReference>
<feature type="DNA-binding region" description="HMG box" evidence="3">
    <location>
        <begin position="94"/>
        <end position="163"/>
    </location>
</feature>
<feature type="compositionally biased region" description="Basic residues" evidence="4">
    <location>
        <begin position="169"/>
        <end position="181"/>
    </location>
</feature>
<dbReference type="Proteomes" id="UP000076871">
    <property type="component" value="Unassembled WGS sequence"/>
</dbReference>
<organism evidence="6 7">
    <name type="scientific">Laetiporus sulphureus 93-53</name>
    <dbReference type="NCBI Taxonomy" id="1314785"/>
    <lineage>
        <taxon>Eukaryota</taxon>
        <taxon>Fungi</taxon>
        <taxon>Dikarya</taxon>
        <taxon>Basidiomycota</taxon>
        <taxon>Agaricomycotina</taxon>
        <taxon>Agaricomycetes</taxon>
        <taxon>Polyporales</taxon>
        <taxon>Laetiporus</taxon>
    </lineage>
</organism>
<dbReference type="OrthoDB" id="6247875at2759"/>
<dbReference type="GO" id="GO:0000978">
    <property type="term" value="F:RNA polymerase II cis-regulatory region sequence-specific DNA binding"/>
    <property type="evidence" value="ECO:0007669"/>
    <property type="project" value="TreeGrafter"/>
</dbReference>
<evidence type="ECO:0000259" key="5">
    <source>
        <dbReference type="PROSITE" id="PS50118"/>
    </source>
</evidence>
<dbReference type="InterPro" id="IPR036910">
    <property type="entry name" value="HMG_box_dom_sf"/>
</dbReference>
<dbReference type="SMART" id="SM00398">
    <property type="entry name" value="HMG"/>
    <property type="match status" value="1"/>
</dbReference>
<dbReference type="InParanoid" id="A0A165DBY8"/>
<dbReference type="InterPro" id="IPR051356">
    <property type="entry name" value="SOX/SOX-like_TF"/>
</dbReference>
<evidence type="ECO:0000313" key="6">
    <source>
        <dbReference type="EMBL" id="KZT04523.1"/>
    </source>
</evidence>
<evidence type="ECO:0000256" key="2">
    <source>
        <dbReference type="ARBA" id="ARBA00023242"/>
    </source>
</evidence>
<accession>A0A165DBY8</accession>
<reference evidence="6 7" key="1">
    <citation type="journal article" date="2016" name="Mol. Biol. Evol.">
        <title>Comparative Genomics of Early-Diverging Mushroom-Forming Fungi Provides Insights into the Origins of Lignocellulose Decay Capabilities.</title>
        <authorList>
            <person name="Nagy L.G."/>
            <person name="Riley R."/>
            <person name="Tritt A."/>
            <person name="Adam C."/>
            <person name="Daum C."/>
            <person name="Floudas D."/>
            <person name="Sun H."/>
            <person name="Yadav J.S."/>
            <person name="Pangilinan J."/>
            <person name="Larsson K.H."/>
            <person name="Matsuura K."/>
            <person name="Barry K."/>
            <person name="Labutti K."/>
            <person name="Kuo R."/>
            <person name="Ohm R.A."/>
            <person name="Bhattacharya S.S."/>
            <person name="Shirouzu T."/>
            <person name="Yoshinaga Y."/>
            <person name="Martin F.M."/>
            <person name="Grigoriev I.V."/>
            <person name="Hibbett D.S."/>
        </authorList>
    </citation>
    <scope>NUCLEOTIDE SEQUENCE [LARGE SCALE GENOMIC DNA]</scope>
    <source>
        <strain evidence="6 7">93-53</strain>
    </source>
</reference>
<dbReference type="AlphaFoldDB" id="A0A165DBY8"/>
<feature type="region of interest" description="Disordered" evidence="4">
    <location>
        <begin position="24"/>
        <end position="97"/>
    </location>
</feature>
<dbReference type="Pfam" id="PF00505">
    <property type="entry name" value="HMG_box"/>
    <property type="match status" value="1"/>
</dbReference>
<dbReference type="PANTHER" id="PTHR45789:SF2">
    <property type="entry name" value="FI18025P1"/>
    <property type="match status" value="1"/>
</dbReference>
<feature type="domain" description="HMG box" evidence="5">
    <location>
        <begin position="94"/>
        <end position="163"/>
    </location>
</feature>
<dbReference type="CDD" id="cd01389">
    <property type="entry name" value="HMG-box_ROX1-like"/>
    <property type="match status" value="1"/>
</dbReference>
<feature type="compositionally biased region" description="Basic residues" evidence="4">
    <location>
        <begin position="79"/>
        <end position="90"/>
    </location>
</feature>
<dbReference type="GO" id="GO:0000981">
    <property type="term" value="F:DNA-binding transcription factor activity, RNA polymerase II-specific"/>
    <property type="evidence" value="ECO:0007669"/>
    <property type="project" value="TreeGrafter"/>
</dbReference>
<evidence type="ECO:0000256" key="4">
    <source>
        <dbReference type="SAM" id="MobiDB-lite"/>
    </source>
</evidence>
<keyword evidence="7" id="KW-1185">Reference proteome</keyword>
<dbReference type="Gene3D" id="1.10.30.10">
    <property type="entry name" value="High mobility group box domain"/>
    <property type="match status" value="1"/>
</dbReference>
<feature type="compositionally biased region" description="Polar residues" evidence="4">
    <location>
        <begin position="303"/>
        <end position="312"/>
    </location>
</feature>
<dbReference type="GO" id="GO:0005634">
    <property type="term" value="C:nucleus"/>
    <property type="evidence" value="ECO:0007669"/>
    <property type="project" value="UniProtKB-UniRule"/>
</dbReference>